<proteinExistence type="predicted"/>
<dbReference type="AlphaFoldDB" id="A0A061QN15"/>
<accession>A0A061QN15</accession>
<reference evidence="1" key="1">
    <citation type="submission" date="2014-05" db="EMBL/GenBank/DDBJ databases">
        <title>The transcriptome of the halophilic microalga Tetraselmis sp. GSL018 isolated from the Great Salt Lake, Utah.</title>
        <authorList>
            <person name="Jinkerson R.E."/>
            <person name="D'Adamo S."/>
            <person name="Posewitz M.C."/>
        </authorList>
    </citation>
    <scope>NUCLEOTIDE SEQUENCE</scope>
    <source>
        <strain evidence="1">GSL018</strain>
    </source>
</reference>
<name>A0A061QN15_9CHLO</name>
<protein>
    <submittedName>
        <fullName evidence="1">Uncharacterized protein</fullName>
    </submittedName>
</protein>
<sequence length="44" mass="5108">LMPHMNEMLRPFDPCDGEWSLRRRPSSDLALGLEKVCMCVFLRG</sequence>
<organism evidence="1">
    <name type="scientific">Tetraselmis sp. GSL018</name>
    <dbReference type="NCBI Taxonomy" id="582737"/>
    <lineage>
        <taxon>Eukaryota</taxon>
        <taxon>Viridiplantae</taxon>
        <taxon>Chlorophyta</taxon>
        <taxon>core chlorophytes</taxon>
        <taxon>Chlorodendrophyceae</taxon>
        <taxon>Chlorodendrales</taxon>
        <taxon>Chlorodendraceae</taxon>
        <taxon>Tetraselmis</taxon>
    </lineage>
</organism>
<feature type="non-terminal residue" evidence="1">
    <location>
        <position position="1"/>
    </location>
</feature>
<evidence type="ECO:0000313" key="1">
    <source>
        <dbReference type="EMBL" id="JAC59845.1"/>
    </source>
</evidence>
<dbReference type="EMBL" id="GBEZ01027472">
    <property type="protein sequence ID" value="JAC59845.1"/>
    <property type="molecule type" value="Transcribed_RNA"/>
</dbReference>
<gene>
    <name evidence="1" type="ORF">TSPGSL018_30476</name>
</gene>